<dbReference type="InterPro" id="IPR042086">
    <property type="entry name" value="MeTrfase_capping"/>
</dbReference>
<sequence length="368" mass="41441">MAAEETKEMQEAYPMKGGNGLYSYTKNSKPQRAATDAAKELIKMAIEENFDKEILFSSKTLSIADLGCSVGPNTFFAVQNIIEAFESRYQKHQELNSRIPEFQVFFSDHTSNDFNLLFTSLPQNKPYYAAGVPGSFYGRLFPKASLHFVYTSVAIHFRSEVPKEVMNKNSPAWNKGRIYYIYSSDEVVRAYKAQFDRDMEKFLQARAEEIVYGGLLVIVVGGISHGTHHSQGHGGMILDLLGTCLMDLAKKGIVSEDKVDSFNIPIYHMTPQEVEAAAERNGCFSVERIEDIHHVGSDENNSLSITNAQEFASYIRSGMEGQIKKHFGEEILDVLFDTYKKKIEDNPSIFKSGKALAFFILLKRKAIN</sequence>
<evidence type="ECO:0000313" key="6">
    <source>
        <dbReference type="RefSeq" id="XP_048330047.1"/>
    </source>
</evidence>
<dbReference type="Proteomes" id="UP001652623">
    <property type="component" value="Chromosome 2"/>
</dbReference>
<dbReference type="Pfam" id="PF03492">
    <property type="entry name" value="Methyltransf_7"/>
    <property type="match status" value="1"/>
</dbReference>
<evidence type="ECO:0000313" key="7">
    <source>
        <dbReference type="RefSeq" id="XP_060670599.1"/>
    </source>
</evidence>
<gene>
    <name evidence="6" type="primary">LOC107418707</name>
    <name evidence="7" type="synonym">LOC132800578</name>
</gene>
<accession>A0ABM3IK03</accession>
<dbReference type="SUPFAM" id="SSF53335">
    <property type="entry name" value="S-adenosyl-L-methionine-dependent methyltransferases"/>
    <property type="match status" value="1"/>
</dbReference>
<evidence type="ECO:0000313" key="5">
    <source>
        <dbReference type="Proteomes" id="UP001652623"/>
    </source>
</evidence>
<reference evidence="5 6" key="1">
    <citation type="submission" date="2025-05" db="UniProtKB">
        <authorList>
            <consortium name="RefSeq"/>
        </authorList>
    </citation>
    <scope>IDENTIFICATION</scope>
    <source>
        <tissue evidence="6 7">Seedling</tissue>
    </source>
</reference>
<dbReference type="GeneID" id="107418707"/>
<protein>
    <submittedName>
        <fullName evidence="6 7">Loganic acid O-methyltransferase-like</fullName>
    </submittedName>
</protein>
<dbReference type="Gene3D" id="3.40.50.150">
    <property type="entry name" value="Vaccinia Virus protein VP39"/>
    <property type="match status" value="1"/>
</dbReference>
<dbReference type="Gene3D" id="1.10.1200.270">
    <property type="entry name" value="Methyltransferase, alpha-helical capping domain"/>
    <property type="match status" value="1"/>
</dbReference>
<keyword evidence="5" id="KW-1185">Reference proteome</keyword>
<evidence type="ECO:0000256" key="3">
    <source>
        <dbReference type="ARBA" id="ARBA00022723"/>
    </source>
</evidence>
<name>A0ABM3IK03_ZIZJJ</name>
<proteinExistence type="predicted"/>
<keyword evidence="2" id="KW-0808">Transferase</keyword>
<evidence type="ECO:0000256" key="2">
    <source>
        <dbReference type="ARBA" id="ARBA00022679"/>
    </source>
</evidence>
<dbReference type="InterPro" id="IPR005299">
    <property type="entry name" value="MeTrfase_7"/>
</dbReference>
<dbReference type="PANTHER" id="PTHR31009">
    <property type="entry name" value="S-ADENOSYL-L-METHIONINE:CARBOXYL METHYLTRANSFERASE FAMILY PROTEIN"/>
    <property type="match status" value="1"/>
</dbReference>
<keyword evidence="1" id="KW-0489">Methyltransferase</keyword>
<evidence type="ECO:0000256" key="4">
    <source>
        <dbReference type="ARBA" id="ARBA00022842"/>
    </source>
</evidence>
<dbReference type="RefSeq" id="XP_048330047.1">
    <property type="nucleotide sequence ID" value="XM_048474090.2"/>
</dbReference>
<dbReference type="RefSeq" id="XP_060670599.1">
    <property type="nucleotide sequence ID" value="XM_060814616.1"/>
</dbReference>
<dbReference type="InterPro" id="IPR029063">
    <property type="entry name" value="SAM-dependent_MTases_sf"/>
</dbReference>
<organism evidence="5 6">
    <name type="scientific">Ziziphus jujuba</name>
    <name type="common">Chinese jujube</name>
    <name type="synonym">Ziziphus sativa</name>
    <dbReference type="NCBI Taxonomy" id="326968"/>
    <lineage>
        <taxon>Eukaryota</taxon>
        <taxon>Viridiplantae</taxon>
        <taxon>Streptophyta</taxon>
        <taxon>Embryophyta</taxon>
        <taxon>Tracheophyta</taxon>
        <taxon>Spermatophyta</taxon>
        <taxon>Magnoliopsida</taxon>
        <taxon>eudicotyledons</taxon>
        <taxon>Gunneridae</taxon>
        <taxon>Pentapetalae</taxon>
        <taxon>rosids</taxon>
        <taxon>fabids</taxon>
        <taxon>Rosales</taxon>
        <taxon>Rhamnaceae</taxon>
        <taxon>Paliureae</taxon>
        <taxon>Ziziphus</taxon>
    </lineage>
</organism>
<evidence type="ECO:0000256" key="1">
    <source>
        <dbReference type="ARBA" id="ARBA00022603"/>
    </source>
</evidence>
<keyword evidence="4" id="KW-0460">Magnesium</keyword>
<keyword evidence="3" id="KW-0479">Metal-binding</keyword>